<dbReference type="InterPro" id="IPR002509">
    <property type="entry name" value="NODB_dom"/>
</dbReference>
<proteinExistence type="predicted"/>
<evidence type="ECO:0000313" key="6">
    <source>
        <dbReference type="Proteomes" id="UP000267223"/>
    </source>
</evidence>
<keyword evidence="6" id="KW-1185">Reference proteome</keyword>
<dbReference type="InterPro" id="IPR051398">
    <property type="entry name" value="Polysacch_Deacetylase"/>
</dbReference>
<dbReference type="Gene3D" id="3.20.20.370">
    <property type="entry name" value="Glycoside hydrolase/deacetylase"/>
    <property type="match status" value="1"/>
</dbReference>
<dbReference type="PANTHER" id="PTHR34216">
    <property type="match status" value="1"/>
</dbReference>
<dbReference type="AlphaFoldDB" id="A0A3M9NDH9"/>
<feature type="chain" id="PRO_5018159912" evidence="3">
    <location>
        <begin position="18"/>
        <end position="289"/>
    </location>
</feature>
<dbReference type="SUPFAM" id="SSF88713">
    <property type="entry name" value="Glycoside hydrolase/deacetylase"/>
    <property type="match status" value="1"/>
</dbReference>
<dbReference type="PROSITE" id="PS51677">
    <property type="entry name" value="NODB"/>
    <property type="match status" value="1"/>
</dbReference>
<keyword evidence="2 3" id="KW-0732">Signal</keyword>
<evidence type="ECO:0000256" key="1">
    <source>
        <dbReference type="ARBA" id="ARBA00004613"/>
    </source>
</evidence>
<feature type="signal peptide" evidence="3">
    <location>
        <begin position="1"/>
        <end position="17"/>
    </location>
</feature>
<accession>A0A3M9NDH9</accession>
<sequence>MKTNFVFIMLCAFVLNACSSASSKTDNSFVKQKDNNLPEAVSVQDSVTTIANAATILAKREVPVLCYHHIREARPGQSETFKSYSVSPAQFALFMKALKDSGYQTILPDQLYNYLAHNGPLPAKPIMLTFDDTDEEQFSVAWQEMKKYGFKGVFFVMTVSINRPRYMTTAQLKELSDNGNAVESHTWDHHMVTKYQGEDWEKQLIKPKKKIEEITGKPATYFAYPFGLWNRQAFPELEKAGYKMAFSLSGKRDSTQPLYTVRRMIVPTQWSTQGVFTAIKKTFRLDAKK</sequence>
<evidence type="ECO:0000256" key="3">
    <source>
        <dbReference type="SAM" id="SignalP"/>
    </source>
</evidence>
<reference evidence="5 6" key="1">
    <citation type="submission" date="2018-11" db="EMBL/GenBank/DDBJ databases">
        <title>Draft genome sequence of Ferruginibacter sp. BO-59.</title>
        <authorList>
            <person name="Im W.T."/>
        </authorList>
    </citation>
    <scope>NUCLEOTIDE SEQUENCE [LARGE SCALE GENOMIC DNA]</scope>
    <source>
        <strain evidence="5 6">BO-59</strain>
    </source>
</reference>
<gene>
    <name evidence="5" type="ORF">EFY79_12785</name>
</gene>
<dbReference type="InterPro" id="IPR011330">
    <property type="entry name" value="Glyco_hydro/deAcase_b/a-brl"/>
</dbReference>
<dbReference type="OrthoDB" id="9778320at2"/>
<dbReference type="GO" id="GO:0005975">
    <property type="term" value="P:carbohydrate metabolic process"/>
    <property type="evidence" value="ECO:0007669"/>
    <property type="project" value="InterPro"/>
</dbReference>
<dbReference type="Pfam" id="PF01522">
    <property type="entry name" value="Polysacc_deac_1"/>
    <property type="match status" value="1"/>
</dbReference>
<name>A0A3M9NDH9_9BACT</name>
<feature type="domain" description="NodB homology" evidence="4">
    <location>
        <begin position="124"/>
        <end position="289"/>
    </location>
</feature>
<dbReference type="GO" id="GO:0005576">
    <property type="term" value="C:extracellular region"/>
    <property type="evidence" value="ECO:0007669"/>
    <property type="project" value="UniProtKB-SubCell"/>
</dbReference>
<dbReference type="RefSeq" id="WP_123121100.1">
    <property type="nucleotide sequence ID" value="NZ_RJJR01000009.1"/>
</dbReference>
<organism evidence="5 6">
    <name type="scientific">Hanamia caeni</name>
    <dbReference type="NCBI Taxonomy" id="2294116"/>
    <lineage>
        <taxon>Bacteria</taxon>
        <taxon>Pseudomonadati</taxon>
        <taxon>Bacteroidota</taxon>
        <taxon>Chitinophagia</taxon>
        <taxon>Chitinophagales</taxon>
        <taxon>Chitinophagaceae</taxon>
        <taxon>Hanamia</taxon>
    </lineage>
</organism>
<dbReference type="EMBL" id="RJJR01000009">
    <property type="protein sequence ID" value="RNI35819.1"/>
    <property type="molecule type" value="Genomic_DNA"/>
</dbReference>
<comment type="subcellular location">
    <subcellularLocation>
        <location evidence="1">Secreted</location>
    </subcellularLocation>
</comment>
<evidence type="ECO:0000313" key="5">
    <source>
        <dbReference type="EMBL" id="RNI35819.1"/>
    </source>
</evidence>
<protein>
    <submittedName>
        <fullName evidence="5">Polysaccharide deacetylase family protein</fullName>
    </submittedName>
</protein>
<dbReference type="PANTHER" id="PTHR34216:SF3">
    <property type="entry name" value="POLY-BETA-1,6-N-ACETYL-D-GLUCOSAMINE N-DEACETYLASE"/>
    <property type="match status" value="1"/>
</dbReference>
<evidence type="ECO:0000256" key="2">
    <source>
        <dbReference type="ARBA" id="ARBA00022729"/>
    </source>
</evidence>
<dbReference type="Proteomes" id="UP000267223">
    <property type="component" value="Unassembled WGS sequence"/>
</dbReference>
<dbReference type="GO" id="GO:0016810">
    <property type="term" value="F:hydrolase activity, acting on carbon-nitrogen (but not peptide) bonds"/>
    <property type="evidence" value="ECO:0007669"/>
    <property type="project" value="InterPro"/>
</dbReference>
<comment type="caution">
    <text evidence="5">The sequence shown here is derived from an EMBL/GenBank/DDBJ whole genome shotgun (WGS) entry which is preliminary data.</text>
</comment>
<dbReference type="CDD" id="cd10918">
    <property type="entry name" value="CE4_NodB_like_5s_6s"/>
    <property type="match status" value="1"/>
</dbReference>
<evidence type="ECO:0000259" key="4">
    <source>
        <dbReference type="PROSITE" id="PS51677"/>
    </source>
</evidence>